<dbReference type="GO" id="GO:0016491">
    <property type="term" value="F:oxidoreductase activity"/>
    <property type="evidence" value="ECO:0007669"/>
    <property type="project" value="UniProtKB-KW"/>
</dbReference>
<dbReference type="PANTHER" id="PTHR11695:SF294">
    <property type="entry name" value="RETICULON-4-INTERACTING PROTEIN 1, MITOCHONDRIAL"/>
    <property type="match status" value="1"/>
</dbReference>
<dbReference type="InterPro" id="IPR002938">
    <property type="entry name" value="FAD-bd"/>
</dbReference>
<evidence type="ECO:0000256" key="5">
    <source>
        <dbReference type="ARBA" id="ARBA00023128"/>
    </source>
</evidence>
<dbReference type="InterPro" id="IPR036188">
    <property type="entry name" value="FAD/NAD-bd_sf"/>
</dbReference>
<dbReference type="Pfam" id="PF13602">
    <property type="entry name" value="ADH_zinc_N_2"/>
    <property type="match status" value="1"/>
</dbReference>
<keyword evidence="5" id="KW-0496">Mitochondrion</keyword>
<dbReference type="Gene3D" id="3.40.50.720">
    <property type="entry name" value="NAD(P)-binding Rossmann-like Domain"/>
    <property type="match status" value="1"/>
</dbReference>
<dbReference type="AlphaFoldDB" id="A0A1X7VQV3"/>
<reference evidence="7" key="2">
    <citation type="submission" date="2017-05" db="UniProtKB">
        <authorList>
            <consortium name="EnsemblMetazoa"/>
        </authorList>
    </citation>
    <scope>IDENTIFICATION</scope>
</reference>
<dbReference type="Pfam" id="PF08240">
    <property type="entry name" value="ADH_N"/>
    <property type="match status" value="1"/>
</dbReference>
<dbReference type="InterPro" id="IPR020843">
    <property type="entry name" value="ER"/>
</dbReference>
<comment type="similarity">
    <text evidence="2">Belongs to the zinc-containing alcohol dehydrogenase family. Quinone oxidoreductase subfamily.</text>
</comment>
<dbReference type="Proteomes" id="UP000007879">
    <property type="component" value="Unassembled WGS sequence"/>
</dbReference>
<dbReference type="EnsemblMetazoa" id="XM_003383325.3">
    <property type="protein sequence ID" value="XP_003383373.1"/>
    <property type="gene ID" value="LOC100640825"/>
</dbReference>
<dbReference type="SUPFAM" id="SSF51905">
    <property type="entry name" value="FAD/NAD(P)-binding domain"/>
    <property type="match status" value="1"/>
</dbReference>
<dbReference type="OrthoDB" id="48317at2759"/>
<dbReference type="InterPro" id="IPR011032">
    <property type="entry name" value="GroES-like_sf"/>
</dbReference>
<sequence length="999" mass="110118">MADEQVEELETDVAIIGAGPVGLHLAAELAYRGIKSIVIEKRNGPSSSAKAVLVNSRTMEHIHRLGLEKTFQRHSYPRQQPMSITVGSYVLKDNVLFSKQFSSWGDAVDGINDMEMLLGFDRTLTISPSLLCPQSQQEAMLKSHLDTKKDVCSILWGFMATSITQDSDGVSVKIVNSNDFTTEKTVNALYAVGCDGGKSWVRKQIGVHNIGKFVVRRAASITFRSPELTRLIMDKKRMGLIVAFNSVSQGIFVTLNDKGDFAFHLVLKPTESDEDMKERVRNAEHYIKHAISDEIDVPFTLVDAHEYKMHGLIVSKYREGRVLLAGDAAHQWVPAGGLGLNTGYQDSANLGWKLAAVINGWGGPHMLDSYEVERRPQAYKTCRYAVGAVEEVTAGVPSLISVLEAIPPARWLIRSIADFGVRSQFQINHHIILGYQYADSNIVVPEFEDSPNNTDIIKRVTDDDTFVPSSLPGCRAPHVVLPESPTIHDLFGRGFLLLVIGGAETDCESLQEELKSRKVPFEVRVYPKLPDLLQFYDRKYYLIRPDGNISWRSFSQPSYQEAMHIAMKVCGDIPYQSFPKPAPSPRNIGALDFLTDVFLGISAFRFLERYTSLSTNALIFTGIGVATLSSVLRNSFHFKKAPYIQGVSRHQAWVATKFGPPEQSLQMDPSFVGSFGPKDVLIRVKAASVNRIDLGMRSGYGAPLFTKFALASNRKGLFPLILGRDCSGEVVAVGDEVTSFSPCDEVYAAVSFSRQGTHCQYVAVDESDVSLKPEGVDHREASSIPWVAVTVWTALVKKAGLNKYNARGKRVLVHGGAGGVGSFAIQMLKSWGADVTTTCSTGNITFVHSLGADVAIDYTSGDFSSSLPLRSFDVVLDTVGADYEGLSLPLLKAYSDAKYVSIRSPYVRYITKYGCFLGTLIYQWSYRYKILVNRLFGGRAFYYSIAESDGSVLNIVKDMVEKGEIRPILGAVYSKDEMIAAHEHVAGGHTRGKVVVDFS</sequence>
<dbReference type="EnsemblMetazoa" id="Aqu2.1.41808_001">
    <property type="protein sequence ID" value="Aqu2.1.41808_001"/>
    <property type="gene ID" value="Aqu2.1.41808"/>
</dbReference>
<dbReference type="SUPFAM" id="SSF50129">
    <property type="entry name" value="GroES-like"/>
    <property type="match status" value="1"/>
</dbReference>
<name>A0A1X7VQV3_AMPQE</name>
<proteinExistence type="inferred from homology"/>
<dbReference type="SUPFAM" id="SSF51735">
    <property type="entry name" value="NAD(P)-binding Rossmann-fold domains"/>
    <property type="match status" value="1"/>
</dbReference>
<dbReference type="PANTHER" id="PTHR11695">
    <property type="entry name" value="ALCOHOL DEHYDROGENASE RELATED"/>
    <property type="match status" value="1"/>
</dbReference>
<organism evidence="7">
    <name type="scientific">Amphimedon queenslandica</name>
    <name type="common">Sponge</name>
    <dbReference type="NCBI Taxonomy" id="400682"/>
    <lineage>
        <taxon>Eukaryota</taxon>
        <taxon>Metazoa</taxon>
        <taxon>Porifera</taxon>
        <taxon>Demospongiae</taxon>
        <taxon>Heteroscleromorpha</taxon>
        <taxon>Haplosclerida</taxon>
        <taxon>Niphatidae</taxon>
        <taxon>Amphimedon</taxon>
    </lineage>
</organism>
<dbReference type="Gene3D" id="3.30.9.10">
    <property type="entry name" value="D-Amino Acid Oxidase, subunit A, domain 2"/>
    <property type="match status" value="1"/>
</dbReference>
<dbReference type="InterPro" id="IPR050700">
    <property type="entry name" value="YIM1/Zinc_Alcohol_DH_Fams"/>
</dbReference>
<dbReference type="Gene3D" id="3.90.180.10">
    <property type="entry name" value="Medium-chain alcohol dehydrogenases, catalytic domain"/>
    <property type="match status" value="1"/>
</dbReference>
<dbReference type="SMART" id="SM00829">
    <property type="entry name" value="PKS_ER"/>
    <property type="match status" value="1"/>
</dbReference>
<dbReference type="Pfam" id="PF01494">
    <property type="entry name" value="FAD_binding_3"/>
    <property type="match status" value="1"/>
</dbReference>
<evidence type="ECO:0000313" key="7">
    <source>
        <dbReference type="EnsemblMetazoa" id="Aqu2.1.41808_001"/>
    </source>
</evidence>
<accession>A0A1X7VQV3</accession>
<dbReference type="InParanoid" id="A0A1X7VQV3"/>
<gene>
    <name evidence="7" type="primary">100640825</name>
</gene>
<dbReference type="GO" id="GO:0071949">
    <property type="term" value="F:FAD binding"/>
    <property type="evidence" value="ECO:0007669"/>
    <property type="project" value="InterPro"/>
</dbReference>
<evidence type="ECO:0000259" key="6">
    <source>
        <dbReference type="SMART" id="SM00829"/>
    </source>
</evidence>
<dbReference type="Gene3D" id="3.50.50.60">
    <property type="entry name" value="FAD/NAD(P)-binding domain"/>
    <property type="match status" value="1"/>
</dbReference>
<protein>
    <recommendedName>
        <fullName evidence="6">Enoyl reductase (ER) domain-containing protein</fullName>
    </recommendedName>
</protein>
<dbReference type="STRING" id="400682.A0A1X7VQV3"/>
<dbReference type="GO" id="GO:0008270">
    <property type="term" value="F:zinc ion binding"/>
    <property type="evidence" value="ECO:0007669"/>
    <property type="project" value="InterPro"/>
</dbReference>
<dbReference type="InterPro" id="IPR013154">
    <property type="entry name" value="ADH-like_N"/>
</dbReference>
<keyword evidence="4" id="KW-0560">Oxidoreductase</keyword>
<evidence type="ECO:0000256" key="4">
    <source>
        <dbReference type="ARBA" id="ARBA00023002"/>
    </source>
</evidence>
<dbReference type="InterPro" id="IPR036291">
    <property type="entry name" value="NAD(P)-bd_dom_sf"/>
</dbReference>
<evidence type="ECO:0000256" key="2">
    <source>
        <dbReference type="ARBA" id="ARBA00010371"/>
    </source>
</evidence>
<dbReference type="Gene3D" id="3.40.30.120">
    <property type="match status" value="1"/>
</dbReference>
<dbReference type="InterPro" id="IPR002364">
    <property type="entry name" value="Quin_OxRdtase/zeta-crystal_CS"/>
</dbReference>
<keyword evidence="8" id="KW-1185">Reference proteome</keyword>
<feature type="domain" description="Enoyl reductase (ER)" evidence="6">
    <location>
        <begin position="662"/>
        <end position="996"/>
    </location>
</feature>
<keyword evidence="3" id="KW-0809">Transit peptide</keyword>
<dbReference type="KEGG" id="aqu:100640825"/>
<comment type="subcellular location">
    <subcellularLocation>
        <location evidence="1">Mitochondrion</location>
    </subcellularLocation>
</comment>
<evidence type="ECO:0000256" key="3">
    <source>
        <dbReference type="ARBA" id="ARBA00022946"/>
    </source>
</evidence>
<dbReference type="GO" id="GO:0005739">
    <property type="term" value="C:mitochondrion"/>
    <property type="evidence" value="ECO:0007669"/>
    <property type="project" value="UniProtKB-SubCell"/>
</dbReference>
<evidence type="ECO:0000256" key="1">
    <source>
        <dbReference type="ARBA" id="ARBA00004173"/>
    </source>
</evidence>
<dbReference type="PROSITE" id="PS01162">
    <property type="entry name" value="QOR_ZETA_CRYSTAL"/>
    <property type="match status" value="1"/>
</dbReference>
<dbReference type="FunFam" id="3.40.50.720:FF:000147">
    <property type="entry name" value="Reticulon-4-interacting protein 1 homolog, mitochondrial"/>
    <property type="match status" value="1"/>
</dbReference>
<dbReference type="PRINTS" id="PR00420">
    <property type="entry name" value="RNGMNOXGNASE"/>
</dbReference>
<reference evidence="8" key="1">
    <citation type="journal article" date="2010" name="Nature">
        <title>The Amphimedon queenslandica genome and the evolution of animal complexity.</title>
        <authorList>
            <person name="Srivastava M."/>
            <person name="Simakov O."/>
            <person name="Chapman J."/>
            <person name="Fahey B."/>
            <person name="Gauthier M.E."/>
            <person name="Mitros T."/>
            <person name="Richards G.S."/>
            <person name="Conaco C."/>
            <person name="Dacre M."/>
            <person name="Hellsten U."/>
            <person name="Larroux C."/>
            <person name="Putnam N.H."/>
            <person name="Stanke M."/>
            <person name="Adamska M."/>
            <person name="Darling A."/>
            <person name="Degnan S.M."/>
            <person name="Oakley T.H."/>
            <person name="Plachetzki D.C."/>
            <person name="Zhai Y."/>
            <person name="Adamski M."/>
            <person name="Calcino A."/>
            <person name="Cummins S.F."/>
            <person name="Goodstein D.M."/>
            <person name="Harris C."/>
            <person name="Jackson D.J."/>
            <person name="Leys S.P."/>
            <person name="Shu S."/>
            <person name="Woodcroft B.J."/>
            <person name="Vervoort M."/>
            <person name="Kosik K.S."/>
            <person name="Manning G."/>
            <person name="Degnan B.M."/>
            <person name="Rokhsar D.S."/>
        </authorList>
    </citation>
    <scope>NUCLEOTIDE SEQUENCE [LARGE SCALE GENOMIC DNA]</scope>
</reference>
<evidence type="ECO:0000313" key="8">
    <source>
        <dbReference type="Proteomes" id="UP000007879"/>
    </source>
</evidence>